<feature type="region of interest" description="Disordered" evidence="1">
    <location>
        <begin position="1"/>
        <end position="22"/>
    </location>
</feature>
<evidence type="ECO:0000313" key="3">
    <source>
        <dbReference type="Proteomes" id="UP001595698"/>
    </source>
</evidence>
<name>A0ABV8FAI7_9ACTN</name>
<evidence type="ECO:0000256" key="1">
    <source>
        <dbReference type="SAM" id="MobiDB-lite"/>
    </source>
</evidence>
<gene>
    <name evidence="2" type="ORF">ACFOYY_36580</name>
</gene>
<dbReference type="Proteomes" id="UP001595698">
    <property type="component" value="Unassembled WGS sequence"/>
</dbReference>
<organism evidence="2 3">
    <name type="scientific">Streptosporangium jomthongense</name>
    <dbReference type="NCBI Taxonomy" id="1193683"/>
    <lineage>
        <taxon>Bacteria</taxon>
        <taxon>Bacillati</taxon>
        <taxon>Actinomycetota</taxon>
        <taxon>Actinomycetes</taxon>
        <taxon>Streptosporangiales</taxon>
        <taxon>Streptosporangiaceae</taxon>
        <taxon>Streptosporangium</taxon>
    </lineage>
</organism>
<protein>
    <submittedName>
        <fullName evidence="2">Uncharacterized protein</fullName>
    </submittedName>
</protein>
<keyword evidence="3" id="KW-1185">Reference proteome</keyword>
<reference evidence="3" key="1">
    <citation type="journal article" date="2019" name="Int. J. Syst. Evol. Microbiol.">
        <title>The Global Catalogue of Microorganisms (GCM) 10K type strain sequencing project: providing services to taxonomists for standard genome sequencing and annotation.</title>
        <authorList>
            <consortium name="The Broad Institute Genomics Platform"/>
            <consortium name="The Broad Institute Genome Sequencing Center for Infectious Disease"/>
            <person name="Wu L."/>
            <person name="Ma J."/>
        </authorList>
    </citation>
    <scope>NUCLEOTIDE SEQUENCE [LARGE SCALE GENOMIC DNA]</scope>
    <source>
        <strain evidence="3">TBRC 7912</strain>
    </source>
</reference>
<evidence type="ECO:0000313" key="2">
    <source>
        <dbReference type="EMBL" id="MFC3985693.1"/>
    </source>
</evidence>
<comment type="caution">
    <text evidence="2">The sequence shown here is derived from an EMBL/GenBank/DDBJ whole genome shotgun (WGS) entry which is preliminary data.</text>
</comment>
<proteinExistence type="predicted"/>
<accession>A0ABV8FAI7</accession>
<dbReference type="EMBL" id="JBHSBC010000048">
    <property type="protein sequence ID" value="MFC3985693.1"/>
    <property type="molecule type" value="Genomic_DNA"/>
</dbReference>
<sequence length="130" mass="14463">MTGSGSAYRPYTPARRPGGRPEARPVYRVLVHRKFLGHWEQLVANVGLKAAQQFWDHVSRTPGESDPIASTCFLRGKAGKPQGEGWSRTVHYEISGAGRIDYQYSDSYKTSSDGDEHRVVAILTINYGSH</sequence>
<dbReference type="RefSeq" id="WP_386195841.1">
    <property type="nucleotide sequence ID" value="NZ_JBHSBC010000048.1"/>
</dbReference>